<feature type="transmembrane region" description="Helical" evidence="2">
    <location>
        <begin position="33"/>
        <end position="53"/>
    </location>
</feature>
<dbReference type="RefSeq" id="WP_118897375.1">
    <property type="nucleotide sequence ID" value="NZ_CP032101.1"/>
</dbReference>
<dbReference type="EMBL" id="CP032101">
    <property type="protein sequence ID" value="AXX86839.1"/>
    <property type="molecule type" value="Genomic_DNA"/>
</dbReference>
<dbReference type="GO" id="GO:0033539">
    <property type="term" value="P:fatty acid beta-oxidation using acyl-CoA dehydrogenase"/>
    <property type="evidence" value="ECO:0007669"/>
    <property type="project" value="InterPro"/>
</dbReference>
<keyword evidence="2" id="KW-1133">Transmembrane helix</keyword>
<dbReference type="Pfam" id="PF02771">
    <property type="entry name" value="Acyl-CoA_dh_N"/>
    <property type="match status" value="1"/>
</dbReference>
<keyword evidence="2" id="KW-0472">Membrane</keyword>
<reference evidence="5 6" key="1">
    <citation type="submission" date="2018-08" db="EMBL/GenBank/DDBJ databases">
        <title>Complete genome of the Arcobacter marinus type strain JCM 15502.</title>
        <authorList>
            <person name="Miller W.G."/>
            <person name="Yee E."/>
            <person name="Huynh S."/>
            <person name="Parker C.T."/>
        </authorList>
    </citation>
    <scope>NUCLEOTIDE SEQUENCE [LARGE SCALE GENOMIC DNA]</scope>
    <source>
        <strain evidence="5 6">JCM 15502</strain>
    </source>
</reference>
<dbReference type="InterPro" id="IPR037069">
    <property type="entry name" value="AcylCoA_DH/ox_N_sf"/>
</dbReference>
<protein>
    <recommendedName>
        <fullName evidence="1">medium-chain acyl-CoA dehydrogenase</fullName>
        <ecNumber evidence="1">1.3.8.7</ecNumber>
    </recommendedName>
</protein>
<dbReference type="InterPro" id="IPR015396">
    <property type="entry name" value="FadE_C"/>
</dbReference>
<proteinExistence type="predicted"/>
<dbReference type="Proteomes" id="UP000264693">
    <property type="component" value="Chromosome"/>
</dbReference>
<feature type="transmembrane region" description="Helical" evidence="2">
    <location>
        <begin position="6"/>
        <end position="26"/>
    </location>
</feature>
<evidence type="ECO:0000256" key="2">
    <source>
        <dbReference type="SAM" id="Phobius"/>
    </source>
</evidence>
<evidence type="ECO:0000313" key="6">
    <source>
        <dbReference type="Proteomes" id="UP000264693"/>
    </source>
</evidence>
<gene>
    <name evidence="5" type="primary">fadE</name>
    <name evidence="5" type="ORF">AMRN_1091</name>
</gene>
<dbReference type="EC" id="1.3.8.7" evidence="1"/>
<dbReference type="AlphaFoldDB" id="A0A347TJR1"/>
<feature type="domain" description="Acyl-CoA dehydrogenase/oxidase N-terminal" evidence="3">
    <location>
        <begin position="127"/>
        <end position="205"/>
    </location>
</feature>
<evidence type="ECO:0000256" key="1">
    <source>
        <dbReference type="ARBA" id="ARBA00012033"/>
    </source>
</evidence>
<keyword evidence="2" id="KW-0812">Transmembrane</keyword>
<name>A0A347TJR1_9BACT</name>
<dbReference type="GO" id="GO:0050660">
    <property type="term" value="F:flavin adenine dinucleotide binding"/>
    <property type="evidence" value="ECO:0007669"/>
    <property type="project" value="InterPro"/>
</dbReference>
<evidence type="ECO:0000313" key="5">
    <source>
        <dbReference type="EMBL" id="AXX86839.1"/>
    </source>
</evidence>
<evidence type="ECO:0000259" key="4">
    <source>
        <dbReference type="Pfam" id="PF09317"/>
    </source>
</evidence>
<dbReference type="KEGG" id="amar:AMRN_1091"/>
<feature type="domain" description="Acyl-CoA dehydrogenase C-terminal bacterial-type" evidence="4">
    <location>
        <begin position="452"/>
        <end position="693"/>
    </location>
</feature>
<dbReference type="Gene3D" id="1.10.540.10">
    <property type="entry name" value="Acyl-CoA dehydrogenase/oxidase, N-terminal domain"/>
    <property type="match status" value="1"/>
</dbReference>
<organism evidence="5 6">
    <name type="scientific">Malaciobacter marinus</name>
    <dbReference type="NCBI Taxonomy" id="505249"/>
    <lineage>
        <taxon>Bacteria</taxon>
        <taxon>Pseudomonadati</taxon>
        <taxon>Campylobacterota</taxon>
        <taxon>Epsilonproteobacteria</taxon>
        <taxon>Campylobacterales</taxon>
        <taxon>Arcobacteraceae</taxon>
        <taxon>Malaciobacter</taxon>
    </lineage>
</organism>
<dbReference type="GO" id="GO:0070991">
    <property type="term" value="F:medium-chain fatty acyl-CoA dehydrogenase activity"/>
    <property type="evidence" value="ECO:0007669"/>
    <property type="project" value="UniProtKB-EC"/>
</dbReference>
<dbReference type="InterPro" id="IPR013786">
    <property type="entry name" value="AcylCoA_DH/ox_N"/>
</dbReference>
<evidence type="ECO:0000259" key="3">
    <source>
        <dbReference type="Pfam" id="PF02771"/>
    </source>
</evidence>
<sequence length="697" mass="83140">METLFFIIILMIFGFYSYPAILWLLFIAIYSVIFYDVGVYFWIVFITFSIFILNEKIRQNFIIIPILKYLKSNEINFKIFKNIFYFNEHTFLTNTFKSYKEKKLTKEENDFLRNDVEKLFIFENNRYIDFIKNKKLFALCIPKEYAGLGFSFFSYLKIIEKFAFHCSSLNINDILINSINSSKILLKYGTKKQKEYYLPKIAKEEEIIEFIFTKTNFKGEVFKDAKEELKIKLEFNFKNYNNISTLIIVAFDLYDPKHLILKNTNLVTTFALINIETIKNTNSSENLTINYKDIIGEPSHTQNQKSFIKSLLFYKKASFLSLCIGQSKSNLKLINSYTSLKDEYEVSKKEIKEIEEKIAQIVSFNYLSTNLRNYFFSINKDDSNIDFFNHIINYHISKNFKKIAFITIDILDSNKFQKIKKRVYEFIEYSNNLDKSSFDFEHIFIKNKSIVIIDKTLQNYISSSINLNIKSFIFFLTRGYFIKVDKELKRHKKNLIWVSTNFNALLNFSSLLSKKRKKIINEKLIDIFSWIHLLKLIIKKNEDNQNSNYKFLVDYICQYGFYQIQKEKENIFQEIPTFKILLPFIRLNPYALKPNNKINTKIIKFIKNKENLDEICASLSFLKDNNKTIFFELDEALKLQNECEDLHERIKYAIKHKTLKKTHFSETIKQANKTGVITKKEYEKLDFAYKKRLNLFT</sequence>
<dbReference type="Pfam" id="PF09317">
    <property type="entry name" value="ACDH_C"/>
    <property type="match status" value="1"/>
</dbReference>
<dbReference type="SUPFAM" id="SSF56645">
    <property type="entry name" value="Acyl-CoA dehydrogenase NM domain-like"/>
    <property type="match status" value="1"/>
</dbReference>
<dbReference type="InterPro" id="IPR009100">
    <property type="entry name" value="AcylCoA_DH/oxidase_NM_dom_sf"/>
</dbReference>
<accession>A0A347TJR1</accession>